<name>A0A087URH5_STEMI</name>
<sequence>MKMTAQYRPYRNEDGMEAEQVTWGDQEAGDVEIYQRTTEDIRVVSNRNLVVGGIGIGLLGALLGLIVGYFAHSEHSECVPSLAVALHSVQEANPYVRKKISQMISNEEIENFIKTYSLEPHVAGSSTDRHFAKNVKNEWLKHGIDTAEIMEYDVLLSYPDKEKSNVIRIIDKQLNNIMIFEAVRKKSLNPPFSAYSSKGNVTGQLLYVNYGQTSDFQYLRDLGISLEGKILIARHWKLPADEIVWNAQQVKAVGLILYPDPENYNPPILKSDSYPQTWWLPPNAARTDSVLWNGAGDPLTPSYPSRRGANRLSVNSALLPRIVVQPVSYADAYKILSSLDGKEVPKEWQGGFNFTYKIGPSFKDPNWRIQMQVYNQLINKTIYNVIGTIRGKTEPDRYVLIGGHRDAWAYGAVDAAGGTAALLELSRVYGRLLKEGWRPRRTIMFCSWGAEEHNMIGSTEWLEDNLKLLHGRAVAYINADILVAGNSSIRVVASPLLYNAIFNATKEVLNPNDNERAEGLKTVYDAWLITFPNKRNISNLLYPKYSQVISVEDYDDFIIKPPTNNHSSLLDSYIKNAMQIKRPKIREMDMRGSYAPFFVHAGIPAIDVSYVHDSTMSSSSYPLHHTEFDNFEFVKRFIDPSFKYHASVTKVLGELLRDLVDSLFLPFNLFDYAQVLQDFYVSLYSKLKPSMEQHGLDLNYLEQAIKNFSDAAMKFHAAQESVDLSDPMTVRRINDQLLLLERAFLDPNGLPRNIYKKHIVMSPSESFLSTGDIFPGLLDEFLNLEQYPQ</sequence>
<keyword evidence="7" id="KW-0378">Hydrolase</keyword>
<evidence type="ECO:0000256" key="13">
    <source>
        <dbReference type="ARBA" id="ARBA00059290"/>
    </source>
</evidence>
<dbReference type="CDD" id="cd08022">
    <property type="entry name" value="M28_PSMA_like"/>
    <property type="match status" value="1"/>
</dbReference>
<comment type="subcellular location">
    <subcellularLocation>
        <location evidence="2">Apical cell membrane</location>
    </subcellularLocation>
</comment>
<dbReference type="InterPro" id="IPR007365">
    <property type="entry name" value="TFR-like_dimer_dom"/>
</dbReference>
<evidence type="ECO:0000256" key="8">
    <source>
        <dbReference type="ARBA" id="ARBA00022833"/>
    </source>
</evidence>
<dbReference type="FunFam" id="1.20.930.40:FF:000001">
    <property type="entry name" value="N-acetylated-alpha-linked acidic dipeptidase 2"/>
    <property type="match status" value="1"/>
</dbReference>
<dbReference type="FunFam" id="3.40.630.10:FF:000101">
    <property type="entry name" value="N-acetylated alpha-linked acidic dipeptidase like 1"/>
    <property type="match status" value="1"/>
</dbReference>
<dbReference type="SUPFAM" id="SSF52025">
    <property type="entry name" value="PA domain"/>
    <property type="match status" value="1"/>
</dbReference>
<dbReference type="Pfam" id="PF04389">
    <property type="entry name" value="Peptidase_M28"/>
    <property type="match status" value="1"/>
</dbReference>
<dbReference type="FunFam" id="3.50.30.30:FF:000045">
    <property type="entry name" value="Predicted protein"/>
    <property type="match status" value="1"/>
</dbReference>
<evidence type="ECO:0000313" key="21">
    <source>
        <dbReference type="Proteomes" id="UP000054359"/>
    </source>
</evidence>
<keyword evidence="5" id="KW-0645">Protease</keyword>
<protein>
    <recommendedName>
        <fullName evidence="14">Aminopeptidase NAALADL1</fullName>
    </recommendedName>
    <alternativeName>
        <fullName evidence="15">N-acetylated-alpha-linked acidic dipeptidase-like protein</fullName>
    </alternativeName>
</protein>
<dbReference type="Gene3D" id="1.20.930.40">
    <property type="entry name" value="Transferrin receptor-like, dimerisation domain"/>
    <property type="match status" value="1"/>
</dbReference>
<keyword evidence="16" id="KW-0472">Membrane</keyword>
<keyword evidence="8" id="KW-0862">Zinc</keyword>
<feature type="non-terminal residue" evidence="20">
    <location>
        <position position="789"/>
    </location>
</feature>
<dbReference type="AlphaFoldDB" id="A0A087URH5"/>
<evidence type="ECO:0000256" key="3">
    <source>
        <dbReference type="ARBA" id="ARBA00005634"/>
    </source>
</evidence>
<evidence type="ECO:0000256" key="5">
    <source>
        <dbReference type="ARBA" id="ARBA00022670"/>
    </source>
</evidence>
<dbReference type="Pfam" id="PF04253">
    <property type="entry name" value="TFR_dimer"/>
    <property type="match status" value="1"/>
</dbReference>
<dbReference type="GO" id="GO:0008237">
    <property type="term" value="F:metallopeptidase activity"/>
    <property type="evidence" value="ECO:0007669"/>
    <property type="project" value="UniProtKB-KW"/>
</dbReference>
<evidence type="ECO:0000313" key="20">
    <source>
        <dbReference type="EMBL" id="KFM79964.1"/>
    </source>
</evidence>
<evidence type="ECO:0000256" key="15">
    <source>
        <dbReference type="ARBA" id="ARBA00081462"/>
    </source>
</evidence>
<dbReference type="GO" id="GO:0016324">
    <property type="term" value="C:apical plasma membrane"/>
    <property type="evidence" value="ECO:0007669"/>
    <property type="project" value="UniProtKB-SubCell"/>
</dbReference>
<dbReference type="InterPro" id="IPR039373">
    <property type="entry name" value="Peptidase_M28B"/>
</dbReference>
<dbReference type="GO" id="GO:0004180">
    <property type="term" value="F:carboxypeptidase activity"/>
    <property type="evidence" value="ECO:0007669"/>
    <property type="project" value="TreeGrafter"/>
</dbReference>
<keyword evidence="16" id="KW-1133">Transmembrane helix</keyword>
<evidence type="ECO:0000259" key="19">
    <source>
        <dbReference type="Pfam" id="PF04389"/>
    </source>
</evidence>
<keyword evidence="12" id="KW-0325">Glycoprotein</keyword>
<evidence type="ECO:0000256" key="2">
    <source>
        <dbReference type="ARBA" id="ARBA00004221"/>
    </source>
</evidence>
<comment type="cofactor">
    <cofactor evidence="1">
        <name>Zn(2+)</name>
        <dbReference type="ChEBI" id="CHEBI:29105"/>
    </cofactor>
</comment>
<feature type="domain" description="PA" evidence="17">
    <location>
        <begin position="201"/>
        <end position="281"/>
    </location>
</feature>
<dbReference type="EMBL" id="KK121203">
    <property type="protein sequence ID" value="KFM79964.1"/>
    <property type="molecule type" value="Genomic_DNA"/>
</dbReference>
<dbReference type="PANTHER" id="PTHR10404">
    <property type="entry name" value="N-ACETYLATED-ALPHA-LINKED ACIDIC DIPEPTIDASE"/>
    <property type="match status" value="1"/>
</dbReference>
<organism evidence="20 21">
    <name type="scientific">Stegodyphus mimosarum</name>
    <name type="common">African social velvet spider</name>
    <dbReference type="NCBI Taxonomy" id="407821"/>
    <lineage>
        <taxon>Eukaryota</taxon>
        <taxon>Metazoa</taxon>
        <taxon>Ecdysozoa</taxon>
        <taxon>Arthropoda</taxon>
        <taxon>Chelicerata</taxon>
        <taxon>Arachnida</taxon>
        <taxon>Araneae</taxon>
        <taxon>Araneomorphae</taxon>
        <taxon>Entelegynae</taxon>
        <taxon>Eresoidea</taxon>
        <taxon>Eresidae</taxon>
        <taxon>Stegodyphus</taxon>
    </lineage>
</organism>
<keyword evidence="10" id="KW-0482">Metalloprotease</keyword>
<dbReference type="Gene3D" id="3.40.630.10">
    <property type="entry name" value="Zn peptidases"/>
    <property type="match status" value="1"/>
</dbReference>
<comment type="function">
    <text evidence="13">Aminopeptidase with broad substrate specificity. Has lower activity with substrates that have Asp or Glu in the P2' position, or Pro in the P3' position. Lacks activity with substrates that have both Pro in the P3' position and Asp or Glu in the P2' position. Lacks carboxypeptidase activity. Lacks dipeptidyl-peptidase IV type activity.</text>
</comment>
<feature type="domain" description="Transferrin receptor-like dimerisation" evidence="18">
    <location>
        <begin position="696"/>
        <end position="781"/>
    </location>
</feature>
<proteinExistence type="inferred from homology"/>
<evidence type="ECO:0000256" key="4">
    <source>
        <dbReference type="ARBA" id="ARBA00022438"/>
    </source>
</evidence>
<dbReference type="OMA" id="WGAEEFN"/>
<dbReference type="InterPro" id="IPR036757">
    <property type="entry name" value="TFR-like_dimer_dom_sf"/>
</dbReference>
<keyword evidence="9" id="KW-0106">Calcium</keyword>
<reference evidence="20 21" key="1">
    <citation type="submission" date="2013-11" db="EMBL/GenBank/DDBJ databases">
        <title>Genome sequencing of Stegodyphus mimosarum.</title>
        <authorList>
            <person name="Bechsgaard J."/>
        </authorList>
    </citation>
    <scope>NUCLEOTIDE SEQUENCE [LARGE SCALE GENOMIC DNA]</scope>
</reference>
<dbReference type="SUPFAM" id="SSF53187">
    <property type="entry name" value="Zn-dependent exopeptidases"/>
    <property type="match status" value="1"/>
</dbReference>
<evidence type="ECO:0000259" key="18">
    <source>
        <dbReference type="Pfam" id="PF04253"/>
    </source>
</evidence>
<dbReference type="GO" id="GO:0046872">
    <property type="term" value="F:metal ion binding"/>
    <property type="evidence" value="ECO:0007669"/>
    <property type="project" value="UniProtKB-KW"/>
</dbReference>
<evidence type="ECO:0000256" key="16">
    <source>
        <dbReference type="SAM" id="Phobius"/>
    </source>
</evidence>
<evidence type="ECO:0000256" key="7">
    <source>
        <dbReference type="ARBA" id="ARBA00022801"/>
    </source>
</evidence>
<dbReference type="InterPro" id="IPR046450">
    <property type="entry name" value="PA_dom_sf"/>
</dbReference>
<dbReference type="GO" id="GO:0004177">
    <property type="term" value="F:aminopeptidase activity"/>
    <property type="evidence" value="ECO:0007669"/>
    <property type="project" value="UniProtKB-KW"/>
</dbReference>
<evidence type="ECO:0000259" key="17">
    <source>
        <dbReference type="Pfam" id="PF02225"/>
    </source>
</evidence>
<feature type="transmembrane region" description="Helical" evidence="16">
    <location>
        <begin position="49"/>
        <end position="71"/>
    </location>
</feature>
<keyword evidence="4" id="KW-0031">Aminopeptidase</keyword>
<evidence type="ECO:0000256" key="9">
    <source>
        <dbReference type="ARBA" id="ARBA00022837"/>
    </source>
</evidence>
<feature type="domain" description="Peptidase M28" evidence="19">
    <location>
        <begin position="384"/>
        <end position="515"/>
    </location>
</feature>
<evidence type="ECO:0000256" key="10">
    <source>
        <dbReference type="ARBA" id="ARBA00023049"/>
    </source>
</evidence>
<dbReference type="STRING" id="407821.A0A087URH5"/>
<evidence type="ECO:0000256" key="14">
    <source>
        <dbReference type="ARBA" id="ARBA00068168"/>
    </source>
</evidence>
<dbReference type="InterPro" id="IPR003137">
    <property type="entry name" value="PA_domain"/>
</dbReference>
<dbReference type="SUPFAM" id="SSF47672">
    <property type="entry name" value="Transferrin receptor-like dimerisation domain"/>
    <property type="match status" value="1"/>
</dbReference>
<evidence type="ECO:0000256" key="1">
    <source>
        <dbReference type="ARBA" id="ARBA00001947"/>
    </source>
</evidence>
<accession>A0A087URH5</accession>
<dbReference type="OrthoDB" id="5841748at2759"/>
<dbReference type="InterPro" id="IPR007484">
    <property type="entry name" value="Peptidase_M28"/>
</dbReference>
<keyword evidence="6" id="KW-0479">Metal-binding</keyword>
<dbReference type="Gene3D" id="3.50.30.30">
    <property type="match status" value="1"/>
</dbReference>
<evidence type="ECO:0000256" key="11">
    <source>
        <dbReference type="ARBA" id="ARBA00023157"/>
    </source>
</evidence>
<evidence type="ECO:0000256" key="12">
    <source>
        <dbReference type="ARBA" id="ARBA00023180"/>
    </source>
</evidence>
<dbReference type="GO" id="GO:0006508">
    <property type="term" value="P:proteolysis"/>
    <property type="evidence" value="ECO:0007669"/>
    <property type="project" value="UniProtKB-KW"/>
</dbReference>
<keyword evidence="21" id="KW-1185">Reference proteome</keyword>
<dbReference type="PANTHER" id="PTHR10404:SF77">
    <property type="entry name" value="GLUTAMATE CARBOXYPEPTIDASE 2 HOMOLOG"/>
    <property type="match status" value="1"/>
</dbReference>
<keyword evidence="11" id="KW-1015">Disulfide bond</keyword>
<evidence type="ECO:0000256" key="6">
    <source>
        <dbReference type="ARBA" id="ARBA00022723"/>
    </source>
</evidence>
<dbReference type="CDD" id="cd02121">
    <property type="entry name" value="PA_GCPII_like"/>
    <property type="match status" value="1"/>
</dbReference>
<dbReference type="Proteomes" id="UP000054359">
    <property type="component" value="Unassembled WGS sequence"/>
</dbReference>
<comment type="similarity">
    <text evidence="3">Belongs to the peptidase M28 family. M28B subfamily.</text>
</comment>
<gene>
    <name evidence="20" type="ORF">X975_16511</name>
</gene>
<keyword evidence="16" id="KW-0812">Transmembrane</keyword>
<dbReference type="Pfam" id="PF02225">
    <property type="entry name" value="PA"/>
    <property type="match status" value="1"/>
</dbReference>